<evidence type="ECO:0000256" key="4">
    <source>
        <dbReference type="RuleBase" id="RU361150"/>
    </source>
</evidence>
<dbReference type="GO" id="GO:0006955">
    <property type="term" value="P:immune response"/>
    <property type="evidence" value="ECO:0007669"/>
    <property type="project" value="InterPro"/>
</dbReference>
<dbReference type="SUPFAM" id="SSF54117">
    <property type="entry name" value="Interleukin 8-like chemokines"/>
    <property type="match status" value="1"/>
</dbReference>
<dbReference type="CDD" id="cd00272">
    <property type="entry name" value="Chemokine_CC"/>
    <property type="match status" value="1"/>
</dbReference>
<sequence length="99" mass="11315">MKVAAAAVSHLFLLLLLLIAIPLGFQTETSLRPRTYQPTDCCFTHLTRAIPRERISSYYETSSQCPKPGIIFITIIGRFVCANPRDDWVQDYIKELKEI</sequence>
<keyword evidence="2 4" id="KW-0202">Cytokine</keyword>
<keyword evidence="4" id="KW-0732">Signal</keyword>
<dbReference type="GO" id="GO:0008009">
    <property type="term" value="F:chemokine activity"/>
    <property type="evidence" value="ECO:0007669"/>
    <property type="project" value="InterPro"/>
</dbReference>
<dbReference type="InterPro" id="IPR000827">
    <property type="entry name" value="Chemokine_CC_CS"/>
</dbReference>
<evidence type="ECO:0000256" key="1">
    <source>
        <dbReference type="ARBA" id="ARBA00010868"/>
    </source>
</evidence>
<dbReference type="Pfam" id="PF00048">
    <property type="entry name" value="IL8"/>
    <property type="match status" value="1"/>
</dbReference>
<keyword evidence="3" id="KW-1015">Disulfide bond</keyword>
<dbReference type="Gene3D" id="2.40.50.40">
    <property type="match status" value="1"/>
</dbReference>
<dbReference type="InterPro" id="IPR001811">
    <property type="entry name" value="Chemokine_IL8-like_dom"/>
</dbReference>
<feature type="chain" id="PRO_5034541451" description="C-C motif chemokine" evidence="4">
    <location>
        <begin position="27"/>
        <end position="99"/>
    </location>
</feature>
<feature type="domain" description="Chemokine interleukin-8-like" evidence="5">
    <location>
        <begin position="38"/>
        <end position="96"/>
    </location>
</feature>
<evidence type="ECO:0000259" key="5">
    <source>
        <dbReference type="SMART" id="SM00199"/>
    </source>
</evidence>
<accession>A0A8D1CBA5</accession>
<comment type="subcellular location">
    <subcellularLocation>
        <location evidence="4">Secreted</location>
    </subcellularLocation>
</comment>
<keyword evidence="4" id="KW-0145">Chemotaxis</keyword>
<evidence type="ECO:0000256" key="2">
    <source>
        <dbReference type="ARBA" id="ARBA00022514"/>
    </source>
</evidence>
<dbReference type="InterPro" id="IPR036048">
    <property type="entry name" value="Interleukin_8-like_sf"/>
</dbReference>
<name>A0A8D1CBA5_PIG</name>
<proteinExistence type="inferred from homology"/>
<keyword evidence="4" id="KW-0964">Secreted</keyword>
<dbReference type="PANTHER" id="PTHR12015:SF110">
    <property type="entry name" value="C-C MOTIF CHEMOKINE 14"/>
    <property type="match status" value="1"/>
</dbReference>
<dbReference type="GO" id="GO:0005615">
    <property type="term" value="C:extracellular space"/>
    <property type="evidence" value="ECO:0007669"/>
    <property type="project" value="UniProtKB-KW"/>
</dbReference>
<comment type="similarity">
    <text evidence="1 4">Belongs to the intercrine beta (chemokine CC) family.</text>
</comment>
<evidence type="ECO:0000256" key="3">
    <source>
        <dbReference type="ARBA" id="ARBA00023157"/>
    </source>
</evidence>
<dbReference type="SMART" id="SM00199">
    <property type="entry name" value="SCY"/>
    <property type="match status" value="1"/>
</dbReference>
<protein>
    <recommendedName>
        <fullName evidence="4">C-C motif chemokine</fullName>
    </recommendedName>
</protein>
<feature type="signal peptide" evidence="4">
    <location>
        <begin position="1"/>
        <end position="26"/>
    </location>
</feature>
<dbReference type="AlphaFoldDB" id="A0A8D1CBA5"/>
<dbReference type="PROSITE" id="PS00472">
    <property type="entry name" value="SMALL_CYTOKINES_CC"/>
    <property type="match status" value="1"/>
</dbReference>
<dbReference type="Ensembl" id="ENSSSCT00030069224.1">
    <property type="protein sequence ID" value="ENSSSCP00030031605.1"/>
    <property type="gene ID" value="ENSSSCG00030049643.1"/>
</dbReference>
<organism evidence="6 7">
    <name type="scientific">Sus scrofa</name>
    <name type="common">Pig</name>
    <dbReference type="NCBI Taxonomy" id="9823"/>
    <lineage>
        <taxon>Eukaryota</taxon>
        <taxon>Metazoa</taxon>
        <taxon>Chordata</taxon>
        <taxon>Craniata</taxon>
        <taxon>Vertebrata</taxon>
        <taxon>Euteleostomi</taxon>
        <taxon>Mammalia</taxon>
        <taxon>Eutheria</taxon>
        <taxon>Laurasiatheria</taxon>
        <taxon>Artiodactyla</taxon>
        <taxon>Suina</taxon>
        <taxon>Suidae</taxon>
        <taxon>Sus</taxon>
    </lineage>
</organism>
<reference evidence="6" key="1">
    <citation type="submission" date="2025-08" db="UniProtKB">
        <authorList>
            <consortium name="Ensembl"/>
        </authorList>
    </citation>
    <scope>IDENTIFICATION</scope>
</reference>
<dbReference type="InterPro" id="IPR039809">
    <property type="entry name" value="Chemokine_b/g/d"/>
</dbReference>
<dbReference type="PANTHER" id="PTHR12015">
    <property type="entry name" value="SMALL INDUCIBLE CYTOKINE A"/>
    <property type="match status" value="1"/>
</dbReference>
<dbReference type="FunFam" id="2.40.50.40:FF:000002">
    <property type="entry name" value="C-C motif chemokine"/>
    <property type="match status" value="1"/>
</dbReference>
<dbReference type="Proteomes" id="UP000694570">
    <property type="component" value="Unplaced"/>
</dbReference>
<evidence type="ECO:0000313" key="6">
    <source>
        <dbReference type="Ensembl" id="ENSSSCP00030031605.1"/>
    </source>
</evidence>
<evidence type="ECO:0000313" key="7">
    <source>
        <dbReference type="Proteomes" id="UP000694570"/>
    </source>
</evidence>